<evidence type="ECO:0000313" key="2">
    <source>
        <dbReference type="Proteomes" id="UP000578531"/>
    </source>
</evidence>
<dbReference type="Proteomes" id="UP000578531">
    <property type="component" value="Unassembled WGS sequence"/>
</dbReference>
<evidence type="ECO:0000313" key="1">
    <source>
        <dbReference type="EMBL" id="KAF6233096.1"/>
    </source>
</evidence>
<gene>
    <name evidence="1" type="ORF">HO173_008640</name>
</gene>
<dbReference type="GeneID" id="59290294"/>
<protein>
    <submittedName>
        <fullName evidence="1">Uncharacterized protein</fullName>
    </submittedName>
</protein>
<reference evidence="1 2" key="1">
    <citation type="journal article" date="2020" name="Genomics">
        <title>Complete, high-quality genomes from long-read metagenomic sequencing of two wolf lichen thalli reveals enigmatic genome architecture.</title>
        <authorList>
            <person name="McKenzie S.K."/>
            <person name="Walston R.F."/>
            <person name="Allen J.L."/>
        </authorList>
    </citation>
    <scope>NUCLEOTIDE SEQUENCE [LARGE SCALE GENOMIC DNA]</scope>
    <source>
        <strain evidence="1">WasteWater2</strain>
    </source>
</reference>
<accession>A0A8H6L2H5</accession>
<comment type="caution">
    <text evidence="1">The sequence shown here is derived from an EMBL/GenBank/DDBJ whole genome shotgun (WGS) entry which is preliminary data.</text>
</comment>
<dbReference type="AlphaFoldDB" id="A0A8H6L2H5"/>
<dbReference type="EMBL" id="JACCJC010000041">
    <property type="protein sequence ID" value="KAF6233096.1"/>
    <property type="molecule type" value="Genomic_DNA"/>
</dbReference>
<name>A0A8H6L2H5_9LECA</name>
<sequence length="86" mass="10154">MLQTRSVPAGLYNFALSHSWKRRINYLATSIPIRAAAASNQNDYAGRRKVERENEYAGRRKVERENEYAGRRKVERDLEYAEFERC</sequence>
<organism evidence="1 2">
    <name type="scientific">Letharia columbiana</name>
    <dbReference type="NCBI Taxonomy" id="112416"/>
    <lineage>
        <taxon>Eukaryota</taxon>
        <taxon>Fungi</taxon>
        <taxon>Dikarya</taxon>
        <taxon>Ascomycota</taxon>
        <taxon>Pezizomycotina</taxon>
        <taxon>Lecanoromycetes</taxon>
        <taxon>OSLEUM clade</taxon>
        <taxon>Lecanoromycetidae</taxon>
        <taxon>Lecanorales</taxon>
        <taxon>Lecanorineae</taxon>
        <taxon>Parmeliaceae</taxon>
        <taxon>Letharia</taxon>
    </lineage>
</organism>
<proteinExistence type="predicted"/>
<dbReference type="RefSeq" id="XP_037162518.1">
    <property type="nucleotide sequence ID" value="XM_037310536.1"/>
</dbReference>
<keyword evidence="2" id="KW-1185">Reference proteome</keyword>